<reference evidence="2" key="1">
    <citation type="submission" date="2018-05" db="EMBL/GenBank/DDBJ databases">
        <authorList>
            <person name="Lanie J.A."/>
            <person name="Ng W.-L."/>
            <person name="Kazmierczak K.M."/>
            <person name="Andrzejewski T.M."/>
            <person name="Davidsen T.M."/>
            <person name="Wayne K.J."/>
            <person name="Tettelin H."/>
            <person name="Glass J.I."/>
            <person name="Rusch D."/>
            <person name="Podicherti R."/>
            <person name="Tsui H.-C.T."/>
            <person name="Winkler M.E."/>
        </authorList>
    </citation>
    <scope>NUCLEOTIDE SEQUENCE</scope>
</reference>
<dbReference type="PANTHER" id="PTHR13887:SF41">
    <property type="entry name" value="THIOREDOXIN SUPERFAMILY PROTEIN"/>
    <property type="match status" value="1"/>
</dbReference>
<protein>
    <recommendedName>
        <fullName evidence="1">DSBA-like thioredoxin domain-containing protein</fullName>
    </recommendedName>
</protein>
<name>A0A381P7W2_9ZZZZ</name>
<dbReference type="EMBL" id="UINC01000871">
    <property type="protein sequence ID" value="SUZ62457.1"/>
    <property type="molecule type" value="Genomic_DNA"/>
</dbReference>
<sequence length="174" mass="19435">MLAEEMSFQVDRKPYLLRPECPPEGEARRLFDGETQTELNPAMQERARGTGLVMRRPQWSPNTLRVHEVTVYAKEKGRDGEFHHLAAQAYWGSGADINDLDVLKGIVEASGMDWADLEPRIESGEYRQTVMREYEAAKEKGVSGTPTYLIGDELHGGDISIDELREAIKSAAAG</sequence>
<accession>A0A381P7W2</accession>
<gene>
    <name evidence="2" type="ORF">METZ01_LOCUS15311</name>
</gene>
<dbReference type="InterPro" id="IPR001853">
    <property type="entry name" value="DSBA-like_thioredoxin_dom"/>
</dbReference>
<proteinExistence type="predicted"/>
<feature type="domain" description="DSBA-like thioredoxin" evidence="1">
    <location>
        <begin position="8"/>
        <end position="169"/>
    </location>
</feature>
<dbReference type="InterPro" id="IPR036249">
    <property type="entry name" value="Thioredoxin-like_sf"/>
</dbReference>
<evidence type="ECO:0000313" key="2">
    <source>
        <dbReference type="EMBL" id="SUZ62457.1"/>
    </source>
</evidence>
<organism evidence="2">
    <name type="scientific">marine metagenome</name>
    <dbReference type="NCBI Taxonomy" id="408172"/>
    <lineage>
        <taxon>unclassified sequences</taxon>
        <taxon>metagenomes</taxon>
        <taxon>ecological metagenomes</taxon>
    </lineage>
</organism>
<evidence type="ECO:0000259" key="1">
    <source>
        <dbReference type="Pfam" id="PF01323"/>
    </source>
</evidence>
<dbReference type="SUPFAM" id="SSF52833">
    <property type="entry name" value="Thioredoxin-like"/>
    <property type="match status" value="1"/>
</dbReference>
<dbReference type="GO" id="GO:0016491">
    <property type="term" value="F:oxidoreductase activity"/>
    <property type="evidence" value="ECO:0007669"/>
    <property type="project" value="InterPro"/>
</dbReference>
<dbReference type="PANTHER" id="PTHR13887">
    <property type="entry name" value="GLUTATHIONE S-TRANSFERASE KAPPA"/>
    <property type="match status" value="1"/>
</dbReference>
<dbReference type="Gene3D" id="3.40.30.10">
    <property type="entry name" value="Glutaredoxin"/>
    <property type="match status" value="1"/>
</dbReference>
<dbReference type="Pfam" id="PF01323">
    <property type="entry name" value="DSBA"/>
    <property type="match status" value="1"/>
</dbReference>
<dbReference type="AlphaFoldDB" id="A0A381P7W2"/>